<dbReference type="SMART" id="SM00903">
    <property type="entry name" value="Flavin_Reduct"/>
    <property type="match status" value="1"/>
</dbReference>
<accession>E8PPT1</accession>
<reference evidence="3 4" key="2">
    <citation type="journal article" date="2011" name="BMC Genomics">
        <title>Sequence of the hyperplastic genome of the naturally competent Thermus scotoductus SA-01.</title>
        <authorList>
            <person name="Gounder K."/>
            <person name="Brzuszkiewicz E."/>
            <person name="Liesegang H."/>
            <person name="Wollherr A."/>
            <person name="Daniel R."/>
            <person name="Gottschalk G."/>
            <person name="Reva O."/>
            <person name="Kumwenda B."/>
            <person name="Srivastava M."/>
            <person name="Bricio C."/>
            <person name="Berenguer J."/>
            <person name="van Heerden E."/>
            <person name="Litthauer D."/>
        </authorList>
    </citation>
    <scope>NUCLEOTIDE SEQUENCE [LARGE SCALE GENOMIC DNA]</scope>
    <source>
        <strain evidence="4">ATCC 700910 / SA-01</strain>
    </source>
</reference>
<dbReference type="InterPro" id="IPR012349">
    <property type="entry name" value="Split_barrel_FMN-bd"/>
</dbReference>
<dbReference type="NCBIfam" id="NF042921">
    <property type="entry name" value="HpaC_Thermus"/>
    <property type="match status" value="1"/>
</dbReference>
<dbReference type="PANTHER" id="PTHR30466">
    <property type="entry name" value="FLAVIN REDUCTASE"/>
    <property type="match status" value="1"/>
</dbReference>
<evidence type="ECO:0000256" key="1">
    <source>
        <dbReference type="ARBA" id="ARBA00023002"/>
    </source>
</evidence>
<dbReference type="PANTHER" id="PTHR30466:SF1">
    <property type="entry name" value="FMN REDUCTASE (NADH) RUTF"/>
    <property type="match status" value="1"/>
</dbReference>
<name>E8PPT1_THESS</name>
<protein>
    <submittedName>
        <fullName evidence="3">Phenol hydroxylase component B</fullName>
    </submittedName>
</protein>
<dbReference type="SUPFAM" id="SSF50475">
    <property type="entry name" value="FMN-binding split barrel"/>
    <property type="match status" value="1"/>
</dbReference>
<evidence type="ECO:0000313" key="4">
    <source>
        <dbReference type="Proteomes" id="UP000008087"/>
    </source>
</evidence>
<dbReference type="EMBL" id="CP001962">
    <property type="protein sequence ID" value="ADW21668.1"/>
    <property type="molecule type" value="Genomic_DNA"/>
</dbReference>
<dbReference type="HOGENOM" id="CLU_059021_1_4_0"/>
<dbReference type="RefSeq" id="WP_015716945.1">
    <property type="nucleotide sequence ID" value="NC_014974.1"/>
</dbReference>
<dbReference type="KEGG" id="tsc:TSC_c10460"/>
<dbReference type="InterPro" id="IPR050268">
    <property type="entry name" value="NADH-dep_flavin_reductase"/>
</dbReference>
<sequence>MTGAFPEGPAGLPKPDEAFREAFKEALSRFAAGVTVVSARLGEEERGMTATAFMSLSLEPPLVALGIHEKARLLPLLEAAGTFSVSFLREGQEAVSEHFAGKPQEGVGLVDGRVEGALAVLRCRLDAAYPGGDHRLVVGRVEAVELGEPGPPLVYFGRGYRRLVWPS</sequence>
<dbReference type="Proteomes" id="UP000008087">
    <property type="component" value="Chromosome"/>
</dbReference>
<dbReference type="STRING" id="743525.TSC_c10460"/>
<organism evidence="3 4">
    <name type="scientific">Thermus scotoductus (strain ATCC 700910 / SA-01)</name>
    <dbReference type="NCBI Taxonomy" id="743525"/>
    <lineage>
        <taxon>Bacteria</taxon>
        <taxon>Thermotogati</taxon>
        <taxon>Deinococcota</taxon>
        <taxon>Deinococci</taxon>
        <taxon>Thermales</taxon>
        <taxon>Thermaceae</taxon>
        <taxon>Thermus</taxon>
    </lineage>
</organism>
<gene>
    <name evidence="3" type="ordered locus">TSC_c10460</name>
</gene>
<dbReference type="GO" id="GO:0006208">
    <property type="term" value="P:pyrimidine nucleobase catabolic process"/>
    <property type="evidence" value="ECO:0007669"/>
    <property type="project" value="TreeGrafter"/>
</dbReference>
<dbReference type="GO" id="GO:0010181">
    <property type="term" value="F:FMN binding"/>
    <property type="evidence" value="ECO:0007669"/>
    <property type="project" value="InterPro"/>
</dbReference>
<dbReference type="AlphaFoldDB" id="E8PPT1"/>
<feature type="domain" description="Flavin reductase like" evidence="2">
    <location>
        <begin position="27"/>
        <end position="162"/>
    </location>
</feature>
<dbReference type="InterPro" id="IPR053664">
    <property type="entry name" value="NFP_flavin_reductase"/>
</dbReference>
<dbReference type="Pfam" id="PF01613">
    <property type="entry name" value="Flavin_Reduct"/>
    <property type="match status" value="1"/>
</dbReference>
<dbReference type="eggNOG" id="COG1853">
    <property type="taxonomic scope" value="Bacteria"/>
</dbReference>
<dbReference type="Gene3D" id="2.30.110.10">
    <property type="entry name" value="Electron Transport, Fmn-binding Protein, Chain A"/>
    <property type="match status" value="1"/>
</dbReference>
<dbReference type="GO" id="GO:0042602">
    <property type="term" value="F:riboflavin reductase (NADPH) activity"/>
    <property type="evidence" value="ECO:0007669"/>
    <property type="project" value="TreeGrafter"/>
</dbReference>
<proteinExistence type="predicted"/>
<evidence type="ECO:0000259" key="2">
    <source>
        <dbReference type="SMART" id="SM00903"/>
    </source>
</evidence>
<evidence type="ECO:0000313" key="3">
    <source>
        <dbReference type="EMBL" id="ADW21668.1"/>
    </source>
</evidence>
<dbReference type="InterPro" id="IPR002563">
    <property type="entry name" value="Flavin_Rdtase-like_dom"/>
</dbReference>
<reference evidence="4" key="1">
    <citation type="submission" date="2010-03" db="EMBL/GenBank/DDBJ databases">
        <title>The genome sequence of Thermus scotoductus SA-01.</title>
        <authorList>
            <person name="Gounder K."/>
            <person name="Liesegang H."/>
            <person name="Brzuszkiewicz E."/>
            <person name="Wollherr A."/>
            <person name="Daniel R."/>
            <person name="Gottschalk G."/>
            <person name="van Heerden E."/>
            <person name="Litthauer D."/>
        </authorList>
    </citation>
    <scope>NUCLEOTIDE SEQUENCE [LARGE SCALE GENOMIC DNA]</scope>
    <source>
        <strain evidence="4">ATCC 700910 / SA-01</strain>
    </source>
</reference>
<keyword evidence="1" id="KW-0560">Oxidoreductase</keyword>